<comment type="caution">
    <text evidence="9">The sequence shown here is derived from an EMBL/GenBank/DDBJ whole genome shotgun (WGS) entry which is preliminary data.</text>
</comment>
<dbReference type="GO" id="GO:0003866">
    <property type="term" value="F:3-phosphoshikimate 1-carboxyvinyltransferase activity"/>
    <property type="evidence" value="ECO:0007669"/>
    <property type="project" value="UniProtKB-UniRule"/>
</dbReference>
<comment type="subunit">
    <text evidence="7">Monomer.</text>
</comment>
<feature type="active site" description="Proton acceptor" evidence="7">
    <location>
        <position position="321"/>
    </location>
</feature>
<dbReference type="PANTHER" id="PTHR21090">
    <property type="entry name" value="AROM/DEHYDROQUINATE SYNTHASE"/>
    <property type="match status" value="1"/>
</dbReference>
<feature type="binding site" evidence="7">
    <location>
        <position position="24"/>
    </location>
    <ligand>
        <name>3-phosphoshikimate</name>
        <dbReference type="ChEBI" id="CHEBI:145989"/>
    </ligand>
</feature>
<feature type="binding site" evidence="7">
    <location>
        <position position="352"/>
    </location>
    <ligand>
        <name>phosphoenolpyruvate</name>
        <dbReference type="ChEBI" id="CHEBI:58702"/>
    </ligand>
</feature>
<evidence type="ECO:0000313" key="10">
    <source>
        <dbReference type="Proteomes" id="UP000642829"/>
    </source>
</evidence>
<dbReference type="CDD" id="cd01556">
    <property type="entry name" value="EPSP_synthase"/>
    <property type="match status" value="1"/>
</dbReference>
<feature type="binding site" evidence="7">
    <location>
        <position position="321"/>
    </location>
    <ligand>
        <name>3-phosphoshikimate</name>
        <dbReference type="ChEBI" id="CHEBI:145989"/>
    </ligand>
</feature>
<evidence type="ECO:0000256" key="6">
    <source>
        <dbReference type="ARBA" id="ARBA00044633"/>
    </source>
</evidence>
<dbReference type="AlphaFoldDB" id="A0A8J3DDX5"/>
<dbReference type="UniPathway" id="UPA00053">
    <property type="reaction ID" value="UER00089"/>
</dbReference>
<dbReference type="PROSITE" id="PS00104">
    <property type="entry name" value="EPSP_SYNTHASE_1"/>
    <property type="match status" value="1"/>
</dbReference>
<gene>
    <name evidence="7 9" type="primary">aroA</name>
    <name evidence="9" type="ORF">GCM10007047_26120</name>
</gene>
<dbReference type="PANTHER" id="PTHR21090:SF5">
    <property type="entry name" value="PENTAFUNCTIONAL AROM POLYPEPTIDE"/>
    <property type="match status" value="1"/>
</dbReference>
<evidence type="ECO:0000256" key="3">
    <source>
        <dbReference type="ARBA" id="ARBA00022605"/>
    </source>
</evidence>
<dbReference type="RefSeq" id="WP_189515932.1">
    <property type="nucleotide sequence ID" value="NZ_BMXG01000018.1"/>
</dbReference>
<feature type="binding site" evidence="7">
    <location>
        <position position="126"/>
    </location>
    <ligand>
        <name>phosphoenolpyruvate</name>
        <dbReference type="ChEBI" id="CHEBI:58702"/>
    </ligand>
</feature>
<comment type="function">
    <text evidence="7">Catalyzes the transfer of the enolpyruvyl moiety of phosphoenolpyruvate (PEP) to the 5-hydroxyl of shikimate-3-phosphate (S3P) to produce enolpyruvyl shikimate-3-phosphate and inorganic phosphate.</text>
</comment>
<feature type="binding site" evidence="7">
    <location>
        <position position="24"/>
    </location>
    <ligand>
        <name>phosphoenolpyruvate</name>
        <dbReference type="ChEBI" id="CHEBI:58702"/>
    </ligand>
</feature>
<dbReference type="SUPFAM" id="SSF55205">
    <property type="entry name" value="EPT/RTPC-like"/>
    <property type="match status" value="1"/>
</dbReference>
<dbReference type="InterPro" id="IPR036968">
    <property type="entry name" value="Enolpyruvate_Tfrase_sf"/>
</dbReference>
<proteinExistence type="inferred from homology"/>
<accession>A0A8J3DDX5</accession>
<dbReference type="InterPro" id="IPR001986">
    <property type="entry name" value="Enolpyruvate_Tfrase_dom"/>
</dbReference>
<keyword evidence="5 7" id="KW-0057">Aromatic amino acid biosynthesis</keyword>
<dbReference type="Gene3D" id="3.65.10.10">
    <property type="entry name" value="Enolpyruvate transferase domain"/>
    <property type="match status" value="2"/>
</dbReference>
<feature type="binding site" evidence="7">
    <location>
        <position position="29"/>
    </location>
    <ligand>
        <name>3-phosphoshikimate</name>
        <dbReference type="ChEBI" id="CHEBI:145989"/>
    </ligand>
</feature>
<dbReference type="GO" id="GO:0009073">
    <property type="term" value="P:aromatic amino acid family biosynthetic process"/>
    <property type="evidence" value="ECO:0007669"/>
    <property type="project" value="UniProtKB-KW"/>
</dbReference>
<feature type="binding site" evidence="7">
    <location>
        <position position="201"/>
    </location>
    <ligand>
        <name>3-phosphoshikimate</name>
        <dbReference type="ChEBI" id="CHEBI:145989"/>
    </ligand>
</feature>
<protein>
    <recommendedName>
        <fullName evidence="7">3-phosphoshikimate 1-carboxyvinyltransferase</fullName>
        <ecNumber evidence="7">2.5.1.19</ecNumber>
    </recommendedName>
    <alternativeName>
        <fullName evidence="7">5-enolpyruvylshikimate-3-phosphate synthase</fullName>
        <shortName evidence="7">EPSP synthase</shortName>
        <shortName evidence="7">EPSPS</shortName>
    </alternativeName>
</protein>
<keyword evidence="10" id="KW-1185">Reference proteome</keyword>
<name>A0A8J3DDX5_9BACT</name>
<dbReference type="Pfam" id="PF00275">
    <property type="entry name" value="EPSP_synthase"/>
    <property type="match status" value="1"/>
</dbReference>
<evidence type="ECO:0000313" key="9">
    <source>
        <dbReference type="EMBL" id="GHC07728.1"/>
    </source>
</evidence>
<reference evidence="9" key="1">
    <citation type="journal article" date="2014" name="Int. J. Syst. Evol. Microbiol.">
        <title>Complete genome sequence of Corynebacterium casei LMG S-19264T (=DSM 44701T), isolated from a smear-ripened cheese.</title>
        <authorList>
            <consortium name="US DOE Joint Genome Institute (JGI-PGF)"/>
            <person name="Walter F."/>
            <person name="Albersmeier A."/>
            <person name="Kalinowski J."/>
            <person name="Ruckert C."/>
        </authorList>
    </citation>
    <scope>NUCLEOTIDE SEQUENCE</scope>
    <source>
        <strain evidence="9">KCTC 12870</strain>
    </source>
</reference>
<evidence type="ECO:0000256" key="7">
    <source>
        <dbReference type="HAMAP-Rule" id="MF_00210"/>
    </source>
</evidence>
<dbReference type="InterPro" id="IPR013792">
    <property type="entry name" value="RNA3'P_cycl/enolpyr_Trfase_a/b"/>
</dbReference>
<feature type="binding site" evidence="7">
    <location>
        <position position="173"/>
    </location>
    <ligand>
        <name>3-phosphoshikimate</name>
        <dbReference type="ChEBI" id="CHEBI:145989"/>
    </ligand>
</feature>
<feature type="binding site" evidence="7">
    <location>
        <position position="97"/>
    </location>
    <ligand>
        <name>phosphoenolpyruvate</name>
        <dbReference type="ChEBI" id="CHEBI:58702"/>
    </ligand>
</feature>
<evidence type="ECO:0000256" key="4">
    <source>
        <dbReference type="ARBA" id="ARBA00022679"/>
    </source>
</evidence>
<comment type="caution">
    <text evidence="7">Lacks conserved residue(s) required for the propagation of feature annotation.</text>
</comment>
<evidence type="ECO:0000256" key="1">
    <source>
        <dbReference type="ARBA" id="ARBA00004811"/>
    </source>
</evidence>
<keyword evidence="3 7" id="KW-0028">Amino-acid biosynthesis</keyword>
<evidence type="ECO:0000259" key="8">
    <source>
        <dbReference type="Pfam" id="PF00275"/>
    </source>
</evidence>
<comment type="similarity">
    <text evidence="2 7">Belongs to the EPSP synthase family.</text>
</comment>
<dbReference type="GO" id="GO:0005737">
    <property type="term" value="C:cytoplasm"/>
    <property type="evidence" value="ECO:0007669"/>
    <property type="project" value="UniProtKB-SubCell"/>
</dbReference>
<dbReference type="NCBIfam" id="TIGR01356">
    <property type="entry name" value="aroA"/>
    <property type="match status" value="1"/>
</dbReference>
<dbReference type="GO" id="GO:0008652">
    <property type="term" value="P:amino acid biosynthetic process"/>
    <property type="evidence" value="ECO:0007669"/>
    <property type="project" value="UniProtKB-KW"/>
</dbReference>
<keyword evidence="4 7" id="KW-0808">Transferase</keyword>
<dbReference type="Proteomes" id="UP000642829">
    <property type="component" value="Unassembled WGS sequence"/>
</dbReference>
<comment type="subcellular location">
    <subcellularLocation>
        <location evidence="7">Cytoplasm</location>
    </subcellularLocation>
</comment>
<dbReference type="InterPro" id="IPR006264">
    <property type="entry name" value="EPSP_synthase"/>
</dbReference>
<feature type="binding site" evidence="7">
    <location>
        <position position="175"/>
    </location>
    <ligand>
        <name>3-phosphoshikimate</name>
        <dbReference type="ChEBI" id="CHEBI:145989"/>
    </ligand>
</feature>
<feature type="domain" description="Enolpyruvate transferase" evidence="8">
    <location>
        <begin position="12"/>
        <end position="441"/>
    </location>
</feature>
<feature type="binding site" evidence="7">
    <location>
        <position position="174"/>
    </location>
    <ligand>
        <name>3-phosphoshikimate</name>
        <dbReference type="ChEBI" id="CHEBI:145989"/>
    </ligand>
</feature>
<comment type="pathway">
    <text evidence="1 7">Metabolic intermediate biosynthesis; chorismate biosynthesis; chorismate from D-erythrose 4-phosphate and phosphoenolpyruvate: step 6/7.</text>
</comment>
<dbReference type="EMBL" id="BMXG01000018">
    <property type="protein sequence ID" value="GHC07728.1"/>
    <property type="molecule type" value="Genomic_DNA"/>
</dbReference>
<dbReference type="PIRSF" id="PIRSF000505">
    <property type="entry name" value="EPSPS"/>
    <property type="match status" value="1"/>
</dbReference>
<dbReference type="HAMAP" id="MF_00210">
    <property type="entry name" value="EPSP_synth"/>
    <property type="match status" value="1"/>
</dbReference>
<comment type="catalytic activity">
    <reaction evidence="6">
        <text>3-phosphoshikimate + phosphoenolpyruvate = 5-O-(1-carboxyvinyl)-3-phosphoshikimate + phosphate</text>
        <dbReference type="Rhea" id="RHEA:21256"/>
        <dbReference type="ChEBI" id="CHEBI:43474"/>
        <dbReference type="ChEBI" id="CHEBI:57701"/>
        <dbReference type="ChEBI" id="CHEBI:58702"/>
        <dbReference type="ChEBI" id="CHEBI:145989"/>
        <dbReference type="EC" id="2.5.1.19"/>
    </reaction>
    <physiologicalReaction direction="left-to-right" evidence="6">
        <dbReference type="Rhea" id="RHEA:21257"/>
    </physiologicalReaction>
</comment>
<feature type="binding site" evidence="7">
    <location>
        <position position="432"/>
    </location>
    <ligand>
        <name>phosphoenolpyruvate</name>
        <dbReference type="ChEBI" id="CHEBI:58702"/>
    </ligand>
</feature>
<feature type="binding site" evidence="7">
    <location>
        <position position="401"/>
    </location>
    <ligand>
        <name>phosphoenolpyruvate</name>
        <dbReference type="ChEBI" id="CHEBI:58702"/>
    </ligand>
</feature>
<reference evidence="9" key="2">
    <citation type="submission" date="2020-09" db="EMBL/GenBank/DDBJ databases">
        <authorList>
            <person name="Sun Q."/>
            <person name="Kim S."/>
        </authorList>
    </citation>
    <scope>NUCLEOTIDE SEQUENCE</scope>
    <source>
        <strain evidence="9">KCTC 12870</strain>
    </source>
</reference>
<keyword evidence="7" id="KW-0963">Cytoplasm</keyword>
<dbReference type="GO" id="GO:0009423">
    <property type="term" value="P:chorismate biosynthetic process"/>
    <property type="evidence" value="ECO:0007669"/>
    <property type="project" value="UniProtKB-UniRule"/>
</dbReference>
<dbReference type="InterPro" id="IPR023193">
    <property type="entry name" value="EPSP_synthase_CS"/>
</dbReference>
<feature type="binding site" evidence="7">
    <location>
        <position position="348"/>
    </location>
    <ligand>
        <name>3-phosphoshikimate</name>
        <dbReference type="ChEBI" id="CHEBI:145989"/>
    </ligand>
</feature>
<organism evidence="9 10">
    <name type="scientific">Cerasicoccus arenae</name>
    <dbReference type="NCBI Taxonomy" id="424488"/>
    <lineage>
        <taxon>Bacteria</taxon>
        <taxon>Pseudomonadati</taxon>
        <taxon>Verrucomicrobiota</taxon>
        <taxon>Opitutia</taxon>
        <taxon>Puniceicoccales</taxon>
        <taxon>Cerasicoccaceae</taxon>
        <taxon>Cerasicoccus</taxon>
    </lineage>
</organism>
<evidence type="ECO:0000256" key="2">
    <source>
        <dbReference type="ARBA" id="ARBA00009948"/>
    </source>
</evidence>
<sequence>MSEALTIQPFTRPVRGRVTLPGSKSITNRALILAALSQESLTLEAALFSDDTRIMANALRALGITVSEDEAGKTIFVNGCGGSIPNPEAEIYVGNAGTAARFLTAMLCLREGGVYRMDGSAPMRKRPMRGLLDALVTHGAATVEYHGEPGFFPFTLRTNGVPGGELSVDASASSQILSALLMVAPLAKGPLTLTLAGETVSHPFIGMTLAMIEQFGIQPQGKSDTGPFPFTGGGRYYYPRPAYVVEPDATAASYYAMLPWVIGGSLTLERCYGIGLQGDIHFIEILGQLGAFFNVDGADLVAEFRERKQGGVTEDFNAISDTFLTLAAITPLLDGPTTISGIAHTRHQETDRIAAMATELRKLGQRVDETDDSMTVHPDFTAIVAKTKDSPLAIDTYEDHRVAMSFGILGSHDLHGDGRPWLTINDPNCCAKTFPNFFDVLKALRG</sequence>
<feature type="binding site" evidence="7">
    <location>
        <position position="175"/>
    </location>
    <ligand>
        <name>phosphoenolpyruvate</name>
        <dbReference type="ChEBI" id="CHEBI:58702"/>
    </ligand>
</feature>
<evidence type="ECO:0000256" key="5">
    <source>
        <dbReference type="ARBA" id="ARBA00023141"/>
    </source>
</evidence>
<dbReference type="EC" id="2.5.1.19" evidence="7"/>
<feature type="binding site" evidence="7">
    <location>
        <position position="25"/>
    </location>
    <ligand>
        <name>3-phosphoshikimate</name>
        <dbReference type="ChEBI" id="CHEBI:145989"/>
    </ligand>
</feature>